<evidence type="ECO:0000259" key="1">
    <source>
        <dbReference type="PROSITE" id="PS51725"/>
    </source>
</evidence>
<dbReference type="InterPro" id="IPR007138">
    <property type="entry name" value="ABM_dom"/>
</dbReference>
<protein>
    <submittedName>
        <fullName evidence="2">Antibiotic biosynthesis monooxygenase</fullName>
    </submittedName>
</protein>
<reference evidence="2 3" key="1">
    <citation type="submission" date="2018-10" db="EMBL/GenBank/DDBJ databases">
        <title>Draft genome of Mycobacterium hodleri strain B.</title>
        <authorList>
            <person name="Amande T.J."/>
            <person name="Mcgenity T.J."/>
        </authorList>
    </citation>
    <scope>NUCLEOTIDE SEQUENCE [LARGE SCALE GENOMIC DNA]</scope>
    <source>
        <strain evidence="2 3">B</strain>
    </source>
</reference>
<evidence type="ECO:0000313" key="3">
    <source>
        <dbReference type="Proteomes" id="UP000315759"/>
    </source>
</evidence>
<dbReference type="PROSITE" id="PS51725">
    <property type="entry name" value="ABM"/>
    <property type="match status" value="1"/>
</dbReference>
<organism evidence="2 3">
    <name type="scientific">Mycolicibacterium hodleri</name>
    <dbReference type="NCBI Taxonomy" id="49897"/>
    <lineage>
        <taxon>Bacteria</taxon>
        <taxon>Bacillati</taxon>
        <taxon>Actinomycetota</taxon>
        <taxon>Actinomycetes</taxon>
        <taxon>Mycobacteriales</taxon>
        <taxon>Mycobacteriaceae</taxon>
        <taxon>Mycolicibacterium</taxon>
    </lineage>
</organism>
<dbReference type="SUPFAM" id="SSF54909">
    <property type="entry name" value="Dimeric alpha+beta barrel"/>
    <property type="match status" value="1"/>
</dbReference>
<keyword evidence="2" id="KW-0503">Monooxygenase</keyword>
<keyword evidence="2" id="KW-0560">Oxidoreductase</keyword>
<dbReference type="GO" id="GO:0004497">
    <property type="term" value="F:monooxygenase activity"/>
    <property type="evidence" value="ECO:0007669"/>
    <property type="project" value="UniProtKB-KW"/>
</dbReference>
<proteinExistence type="predicted"/>
<gene>
    <name evidence="2" type="ORF">D8S82_31335</name>
</gene>
<sequence length="103" mass="11193">MTERETEEAVVVAGHLMVDPDARDDYLAGCLDVVRQARETSGCLDFAISADVLDPGRVNVYERWVSRAAVEAFRGSGPSDDQGAALLWASVAEYDVAAERFLT</sequence>
<dbReference type="EMBL" id="VIFX01000067">
    <property type="protein sequence ID" value="TQR82586.1"/>
    <property type="molecule type" value="Genomic_DNA"/>
</dbReference>
<feature type="domain" description="ABM" evidence="1">
    <location>
        <begin position="10"/>
        <end position="101"/>
    </location>
</feature>
<dbReference type="Proteomes" id="UP000315759">
    <property type="component" value="Unassembled WGS sequence"/>
</dbReference>
<dbReference type="Pfam" id="PF03992">
    <property type="entry name" value="ABM"/>
    <property type="match status" value="1"/>
</dbReference>
<keyword evidence="3" id="KW-1185">Reference proteome</keyword>
<name>A0A544VRH7_9MYCO</name>
<comment type="caution">
    <text evidence="2">The sequence shown here is derived from an EMBL/GenBank/DDBJ whole genome shotgun (WGS) entry which is preliminary data.</text>
</comment>
<accession>A0A544VRH7</accession>
<dbReference type="InterPro" id="IPR011008">
    <property type="entry name" value="Dimeric_a/b-barrel"/>
</dbReference>
<evidence type="ECO:0000313" key="2">
    <source>
        <dbReference type="EMBL" id="TQR82586.1"/>
    </source>
</evidence>
<dbReference type="RefSeq" id="WP_142555834.1">
    <property type="nucleotide sequence ID" value="NZ_VIFX01000067.1"/>
</dbReference>
<dbReference type="AlphaFoldDB" id="A0A544VRH7"/>
<dbReference type="Gene3D" id="3.30.70.100">
    <property type="match status" value="1"/>
</dbReference>